<dbReference type="AlphaFoldDB" id="A0A1G2FZJ5"/>
<evidence type="ECO:0000313" key="1">
    <source>
        <dbReference type="EMBL" id="OGZ43489.1"/>
    </source>
</evidence>
<gene>
    <name evidence="1" type="ORF">A2756_05225</name>
</gene>
<accession>A0A1G2FZJ5</accession>
<sequence>MTSVLTSYEDETEPAVLVFLRRFAMSEKVTRLSALPAKKLRTGHNKLQRFGVTPARWLAMLSSADEVMQQIAAAFPGESEIVLPPGIVYPAKRVGELLGIEVPDVSAPAPVPGRIIIYLPERIKSLPDLRRSNAPMWKDQDWYDQKEYTARPGYWEVLLPVPDSNDLIHSEQTELTGELAPELKRTPVLVDALLLTVHKMATDDDLLKNDWVRCDEQASGGDRVVLTFSGSGLGVRGGDWYDGADGRVWASAARWISS</sequence>
<name>A0A1G2FZJ5_9BACT</name>
<protein>
    <submittedName>
        <fullName evidence="1">Uncharacterized protein</fullName>
    </submittedName>
</protein>
<dbReference type="Proteomes" id="UP000177785">
    <property type="component" value="Unassembled WGS sequence"/>
</dbReference>
<dbReference type="EMBL" id="MHNL01000033">
    <property type="protein sequence ID" value="OGZ43489.1"/>
    <property type="molecule type" value="Genomic_DNA"/>
</dbReference>
<evidence type="ECO:0000313" key="2">
    <source>
        <dbReference type="Proteomes" id="UP000177785"/>
    </source>
</evidence>
<organism evidence="1 2">
    <name type="scientific">Candidatus Ryanbacteria bacterium RIFCSPHIGHO2_01_FULL_48_27</name>
    <dbReference type="NCBI Taxonomy" id="1802115"/>
    <lineage>
        <taxon>Bacteria</taxon>
        <taxon>Candidatus Ryaniibacteriota</taxon>
    </lineage>
</organism>
<comment type="caution">
    <text evidence="1">The sequence shown here is derived from an EMBL/GenBank/DDBJ whole genome shotgun (WGS) entry which is preliminary data.</text>
</comment>
<reference evidence="1 2" key="1">
    <citation type="journal article" date="2016" name="Nat. Commun.">
        <title>Thousands of microbial genomes shed light on interconnected biogeochemical processes in an aquifer system.</title>
        <authorList>
            <person name="Anantharaman K."/>
            <person name="Brown C.T."/>
            <person name="Hug L.A."/>
            <person name="Sharon I."/>
            <person name="Castelle C.J."/>
            <person name="Probst A.J."/>
            <person name="Thomas B.C."/>
            <person name="Singh A."/>
            <person name="Wilkins M.J."/>
            <person name="Karaoz U."/>
            <person name="Brodie E.L."/>
            <person name="Williams K.H."/>
            <person name="Hubbard S.S."/>
            <person name="Banfield J.F."/>
        </authorList>
    </citation>
    <scope>NUCLEOTIDE SEQUENCE [LARGE SCALE GENOMIC DNA]</scope>
</reference>
<proteinExistence type="predicted"/>